<keyword evidence="1" id="KW-0472">Membrane</keyword>
<keyword evidence="3" id="KW-1185">Reference proteome</keyword>
<dbReference type="AlphaFoldDB" id="A0A9Y2JW86"/>
<gene>
    <name evidence="2" type="ORF">QRX60_16345</name>
</gene>
<keyword evidence="1" id="KW-0812">Transmembrane</keyword>
<feature type="transmembrane region" description="Helical" evidence="1">
    <location>
        <begin position="187"/>
        <end position="211"/>
    </location>
</feature>
<feature type="transmembrane region" description="Helical" evidence="1">
    <location>
        <begin position="398"/>
        <end position="417"/>
    </location>
</feature>
<keyword evidence="1" id="KW-1133">Transmembrane helix</keyword>
<proteinExistence type="predicted"/>
<feature type="transmembrane region" description="Helical" evidence="1">
    <location>
        <begin position="369"/>
        <end position="392"/>
    </location>
</feature>
<accession>A0A9Y2JW86</accession>
<organism evidence="2 3">
    <name type="scientific">Amycolatopsis mongoliensis</name>
    <dbReference type="NCBI Taxonomy" id="715475"/>
    <lineage>
        <taxon>Bacteria</taxon>
        <taxon>Bacillati</taxon>
        <taxon>Actinomycetota</taxon>
        <taxon>Actinomycetes</taxon>
        <taxon>Pseudonocardiales</taxon>
        <taxon>Pseudonocardiaceae</taxon>
        <taxon>Amycolatopsis</taxon>
    </lineage>
</organism>
<protein>
    <submittedName>
        <fullName evidence="2">Uncharacterized protein</fullName>
    </submittedName>
</protein>
<evidence type="ECO:0000313" key="2">
    <source>
        <dbReference type="EMBL" id="WIY05333.1"/>
    </source>
</evidence>
<name>A0A9Y2JW86_9PSEU</name>
<feature type="transmembrane region" description="Helical" evidence="1">
    <location>
        <begin position="160"/>
        <end position="181"/>
    </location>
</feature>
<dbReference type="KEGG" id="amog:QRX60_16345"/>
<evidence type="ECO:0000256" key="1">
    <source>
        <dbReference type="SAM" id="Phobius"/>
    </source>
</evidence>
<evidence type="ECO:0000313" key="3">
    <source>
        <dbReference type="Proteomes" id="UP001239397"/>
    </source>
</evidence>
<reference evidence="2 3" key="1">
    <citation type="submission" date="2023-06" db="EMBL/GenBank/DDBJ databases">
        <authorList>
            <person name="Oyuntsetseg B."/>
            <person name="Kim S.B."/>
        </authorList>
    </citation>
    <scope>NUCLEOTIDE SEQUENCE [LARGE SCALE GENOMIC DNA]</scope>
    <source>
        <strain evidence="2 3">4-36</strain>
    </source>
</reference>
<dbReference type="Proteomes" id="UP001239397">
    <property type="component" value="Chromosome"/>
</dbReference>
<dbReference type="RefSeq" id="WP_286001625.1">
    <property type="nucleotide sequence ID" value="NZ_CP127295.1"/>
</dbReference>
<dbReference type="EMBL" id="CP127295">
    <property type="protein sequence ID" value="WIY05333.1"/>
    <property type="molecule type" value="Genomic_DNA"/>
</dbReference>
<sequence>MTTAAPPAEQARLLRLGELRFRVFSGAPVVEVAPAQWGLDPAAVRQAAAGRRYRETPPGQAGFLRFEFAPGSFPPHFDRGPGTDADRRRLAGLLGREDRFWASLRRLRLGRADVHAVAAAAGMAVVAEVADPTDRLLLLRRAGLPDEELRPRTRRRITRAQVWSGLAVLFAACVGTAIVWAQLAHRALGPMLLVVGGAAVLLGAGVVMRFVAGRSPRLPWLDAPFDGSPQVAVPFPVSLSTELLGEVASLHGYFYGGPFVTGRNSESFLFAKCRPGLVFGTPPEARPVFELPAGSPDREQWLRNHLDGRDELWVSVRHAKLPPARIAELAAGEGLSPVAEFADVTDRILLLRRPSAPRASTPRKFRMSFAGFLAPVAWVLLCFGGSAVTGAITGDTRLLGIGVFLTALGVPPLLWVLRVFPRSTRVGWLAKEFTGKTSVSFFTGQFDVSPELLRQIAGYHGYVFRSQTRTRAQGTLVTYVRYR</sequence>